<evidence type="ECO:0000256" key="6">
    <source>
        <dbReference type="SAM" id="Phobius"/>
    </source>
</evidence>
<dbReference type="PANTHER" id="PTHR31272:SF4">
    <property type="entry name" value="CYTOCHROME C-TYPE BIOGENESIS PROTEIN HI_1454-RELATED"/>
    <property type="match status" value="1"/>
</dbReference>
<feature type="transmembrane region" description="Helical" evidence="6">
    <location>
        <begin position="88"/>
        <end position="106"/>
    </location>
</feature>
<organism evidence="8">
    <name type="scientific">marine metagenome</name>
    <dbReference type="NCBI Taxonomy" id="408172"/>
    <lineage>
        <taxon>unclassified sequences</taxon>
        <taxon>metagenomes</taxon>
        <taxon>ecological metagenomes</taxon>
    </lineage>
</organism>
<dbReference type="InterPro" id="IPR051790">
    <property type="entry name" value="Cytochrome_c-biogenesis_DsbD"/>
</dbReference>
<comment type="subcellular location">
    <subcellularLocation>
        <location evidence="1">Membrane</location>
        <topology evidence="1">Multi-pass membrane protein</topology>
    </subcellularLocation>
</comment>
<dbReference type="PANTHER" id="PTHR31272">
    <property type="entry name" value="CYTOCHROME C-TYPE BIOGENESIS PROTEIN HI_1454-RELATED"/>
    <property type="match status" value="1"/>
</dbReference>
<feature type="transmembrane region" description="Helical" evidence="6">
    <location>
        <begin position="265"/>
        <end position="286"/>
    </location>
</feature>
<keyword evidence="4 6" id="KW-1133">Transmembrane helix</keyword>
<dbReference type="AlphaFoldDB" id="A0A381T642"/>
<feature type="transmembrane region" description="Helical" evidence="6">
    <location>
        <begin position="54"/>
        <end position="76"/>
    </location>
</feature>
<sequence length="366" mass="39147">VISVGLAVPFTLGIVTAVNPCGFAMLPTWLGYFLGRDTADREARPEQVIRGLSVSLILTAAFVLVFGALGLAVNSIVSEEAVASRTPWVTVVLGMLFVPYGLALLTGRQLRIPFFKPGRGPSSREAWSVLGFGISYAVVSVGCAAPIFLLHVAGSFGRDGIVDGIAVYLAYAAGMAAVVTSLTLSLAIARGGMARHLRRLLPHVDHISAVALMLGGAYLIVYGIYEIRILRNPSVPSNRIVDAVTDLQSHLTNWAAGIGGLRLGLALWLVVATLMVWGISPALAAATRRNTWITLLGAWLVAEGLFHRGNLVVVPVGRLLLDWPARIPNWVDRPWRWATPLELVATLVVALIAYGILRGSLAGRRR</sequence>
<dbReference type="InterPro" id="IPR003834">
    <property type="entry name" value="Cyt_c_assmbl_TM_dom"/>
</dbReference>
<feature type="transmembrane region" description="Helical" evidence="6">
    <location>
        <begin position="6"/>
        <end position="34"/>
    </location>
</feature>
<evidence type="ECO:0000256" key="2">
    <source>
        <dbReference type="ARBA" id="ARBA00006143"/>
    </source>
</evidence>
<keyword evidence="3 6" id="KW-0812">Transmembrane</keyword>
<name>A0A381T642_9ZZZZ</name>
<reference evidence="8" key="1">
    <citation type="submission" date="2018-05" db="EMBL/GenBank/DDBJ databases">
        <authorList>
            <person name="Lanie J.A."/>
            <person name="Ng W.-L."/>
            <person name="Kazmierczak K.M."/>
            <person name="Andrzejewski T.M."/>
            <person name="Davidsen T.M."/>
            <person name="Wayne K.J."/>
            <person name="Tettelin H."/>
            <person name="Glass J.I."/>
            <person name="Rusch D."/>
            <person name="Podicherti R."/>
            <person name="Tsui H.-C.T."/>
            <person name="Winkler M.E."/>
        </authorList>
    </citation>
    <scope>NUCLEOTIDE SEQUENCE</scope>
</reference>
<feature type="transmembrane region" description="Helical" evidence="6">
    <location>
        <begin position="337"/>
        <end position="357"/>
    </location>
</feature>
<feature type="domain" description="Cytochrome C biogenesis protein transmembrane" evidence="7">
    <location>
        <begin position="6"/>
        <end position="113"/>
    </location>
</feature>
<dbReference type="EMBL" id="UINC01004004">
    <property type="protein sequence ID" value="SVA11021.1"/>
    <property type="molecule type" value="Genomic_DNA"/>
</dbReference>
<evidence type="ECO:0000256" key="4">
    <source>
        <dbReference type="ARBA" id="ARBA00022989"/>
    </source>
</evidence>
<evidence type="ECO:0000256" key="3">
    <source>
        <dbReference type="ARBA" id="ARBA00022692"/>
    </source>
</evidence>
<dbReference type="GO" id="GO:0016020">
    <property type="term" value="C:membrane"/>
    <property type="evidence" value="ECO:0007669"/>
    <property type="project" value="UniProtKB-SubCell"/>
</dbReference>
<evidence type="ECO:0000256" key="1">
    <source>
        <dbReference type="ARBA" id="ARBA00004141"/>
    </source>
</evidence>
<feature type="transmembrane region" description="Helical" evidence="6">
    <location>
        <begin position="207"/>
        <end position="225"/>
    </location>
</feature>
<feature type="transmembrane region" description="Helical" evidence="6">
    <location>
        <begin position="165"/>
        <end position="187"/>
    </location>
</feature>
<dbReference type="GO" id="GO:0017004">
    <property type="term" value="P:cytochrome complex assembly"/>
    <property type="evidence" value="ECO:0007669"/>
    <property type="project" value="InterPro"/>
</dbReference>
<gene>
    <name evidence="8" type="ORF">METZ01_LOCUS63875</name>
</gene>
<accession>A0A381T642</accession>
<dbReference type="Pfam" id="PF02683">
    <property type="entry name" value="DsbD_TM"/>
    <property type="match status" value="1"/>
</dbReference>
<feature type="non-terminal residue" evidence="8">
    <location>
        <position position="1"/>
    </location>
</feature>
<proteinExistence type="inferred from homology"/>
<evidence type="ECO:0000313" key="8">
    <source>
        <dbReference type="EMBL" id="SVA11021.1"/>
    </source>
</evidence>
<feature type="transmembrane region" description="Helical" evidence="6">
    <location>
        <begin position="127"/>
        <end position="153"/>
    </location>
</feature>
<keyword evidence="5 6" id="KW-0472">Membrane</keyword>
<protein>
    <recommendedName>
        <fullName evidence="7">Cytochrome C biogenesis protein transmembrane domain-containing protein</fullName>
    </recommendedName>
</protein>
<feature type="transmembrane region" description="Helical" evidence="6">
    <location>
        <begin position="293"/>
        <end position="317"/>
    </location>
</feature>
<evidence type="ECO:0000256" key="5">
    <source>
        <dbReference type="ARBA" id="ARBA00023136"/>
    </source>
</evidence>
<evidence type="ECO:0000259" key="7">
    <source>
        <dbReference type="Pfam" id="PF02683"/>
    </source>
</evidence>
<comment type="similarity">
    <text evidence="2">Belongs to the DsbD family.</text>
</comment>